<feature type="transmembrane region" description="Helical" evidence="5">
    <location>
        <begin position="204"/>
        <end position="225"/>
    </location>
</feature>
<feature type="transmembrane region" description="Helical" evidence="5">
    <location>
        <begin position="175"/>
        <end position="198"/>
    </location>
</feature>
<dbReference type="Gene3D" id="1.20.1250.20">
    <property type="entry name" value="MFS general substrate transporter like domains"/>
    <property type="match status" value="1"/>
</dbReference>
<feature type="transmembrane region" description="Helical" evidence="5">
    <location>
        <begin position="41"/>
        <end position="63"/>
    </location>
</feature>
<dbReference type="PANTHER" id="PTHR24064">
    <property type="entry name" value="SOLUTE CARRIER FAMILY 22 MEMBER"/>
    <property type="match status" value="1"/>
</dbReference>
<keyword evidence="2 5" id="KW-0812">Transmembrane</keyword>
<protein>
    <submittedName>
        <fullName evidence="7">Organic cation transporter-like protein</fullName>
    </submittedName>
</protein>
<feature type="transmembrane region" description="Helical" evidence="5">
    <location>
        <begin position="260"/>
        <end position="278"/>
    </location>
</feature>
<evidence type="ECO:0000256" key="3">
    <source>
        <dbReference type="ARBA" id="ARBA00022989"/>
    </source>
</evidence>
<dbReference type="PROSITE" id="PS50850">
    <property type="entry name" value="MFS"/>
    <property type="match status" value="1"/>
</dbReference>
<accession>A0A6P7EY93</accession>
<name>A0A6P7EY93_DIAVI</name>
<dbReference type="GO" id="GO:0016020">
    <property type="term" value="C:membrane"/>
    <property type="evidence" value="ECO:0007669"/>
    <property type="project" value="UniProtKB-SubCell"/>
</dbReference>
<dbReference type="AlphaFoldDB" id="A0A6P7EY93"/>
<evidence type="ECO:0000313" key="7">
    <source>
        <dbReference type="RefSeq" id="XP_028128194.1"/>
    </source>
</evidence>
<dbReference type="RefSeq" id="XP_028128194.1">
    <property type="nucleotide sequence ID" value="XM_028272393.1"/>
</dbReference>
<gene>
    <name evidence="7" type="primary">LOC114324532</name>
</gene>
<dbReference type="KEGG" id="dvv:114324532"/>
<dbReference type="OrthoDB" id="3936150at2759"/>
<sequence length="532" mass="60710">ILYHNVIFTERNAKALHIHKKQNDEILEAIIMKFQPWQLKISILMSLLKFPIAWFTLSIVFLAPPTQFWCTPPPTHRNLSQEKWLNISQELHFTQESLNRGSCKMVELESNETIPCKFGYSYNNSMFASTIISEWDLICGRERLIDLSQATLMLGVLIGNILFGILADQYGRKPIIMLCITFQALFGIAASFAPYYWLFIFLRSLVAITNGGTMVTSFVMCMEAVEDRWRTVIPILYQIPFGFGNTIMAVVAYFVRDWRYLHFILSVWCTLFILYYWYIQESPRWLLATGRRTEAILTIKKIAEQYNIDQKEFQTYVTELSNINFLRVPKSPIGGIFSSGELKKRNTLLCLNWMFSGITFYAFSQYLGQIGTNIFLTVATSGLVALPGTIACIFLVGKYGRRWTIASSYLFTASCFLFISLTPKGYFDNDWLRVVLSGFGIIGISVSTPALYLFTGELYPTVLRNAGVGICLMFSRVGSMFAPFIITLEEKEAALPLIILTSITLLQALLVLLLQETKNLKLLDTVQDLEKI</sequence>
<dbReference type="InterPro" id="IPR020846">
    <property type="entry name" value="MFS_dom"/>
</dbReference>
<evidence type="ECO:0000259" key="6">
    <source>
        <dbReference type="PROSITE" id="PS50850"/>
    </source>
</evidence>
<feature type="non-terminal residue" evidence="7">
    <location>
        <position position="1"/>
    </location>
</feature>
<organism evidence="7">
    <name type="scientific">Diabrotica virgifera virgifera</name>
    <name type="common">western corn rootworm</name>
    <dbReference type="NCBI Taxonomy" id="50390"/>
    <lineage>
        <taxon>Eukaryota</taxon>
        <taxon>Metazoa</taxon>
        <taxon>Ecdysozoa</taxon>
        <taxon>Arthropoda</taxon>
        <taxon>Hexapoda</taxon>
        <taxon>Insecta</taxon>
        <taxon>Pterygota</taxon>
        <taxon>Neoptera</taxon>
        <taxon>Endopterygota</taxon>
        <taxon>Coleoptera</taxon>
        <taxon>Polyphaga</taxon>
        <taxon>Cucujiformia</taxon>
        <taxon>Chrysomeloidea</taxon>
        <taxon>Chrysomelidae</taxon>
        <taxon>Galerucinae</taxon>
        <taxon>Diabroticina</taxon>
        <taxon>Diabroticites</taxon>
        <taxon>Diabrotica</taxon>
    </lineage>
</organism>
<feature type="transmembrane region" description="Helical" evidence="5">
    <location>
        <begin position="374"/>
        <end position="396"/>
    </location>
</feature>
<reference evidence="7" key="1">
    <citation type="submission" date="2025-08" db="UniProtKB">
        <authorList>
            <consortium name="RefSeq"/>
        </authorList>
    </citation>
    <scope>IDENTIFICATION</scope>
    <source>
        <tissue evidence="7">Whole insect</tissue>
    </source>
</reference>
<dbReference type="InterPro" id="IPR036259">
    <property type="entry name" value="MFS_trans_sf"/>
</dbReference>
<feature type="transmembrane region" description="Helical" evidence="5">
    <location>
        <begin position="494"/>
        <end position="514"/>
    </location>
</feature>
<dbReference type="InParanoid" id="A0A6P7EY93"/>
<dbReference type="SUPFAM" id="SSF103473">
    <property type="entry name" value="MFS general substrate transporter"/>
    <property type="match status" value="1"/>
</dbReference>
<feature type="transmembrane region" description="Helical" evidence="5">
    <location>
        <begin position="466"/>
        <end position="488"/>
    </location>
</feature>
<dbReference type="GO" id="GO:0022857">
    <property type="term" value="F:transmembrane transporter activity"/>
    <property type="evidence" value="ECO:0007669"/>
    <property type="project" value="InterPro"/>
</dbReference>
<feature type="transmembrane region" description="Helical" evidence="5">
    <location>
        <begin position="434"/>
        <end position="454"/>
    </location>
</feature>
<evidence type="ECO:0000256" key="2">
    <source>
        <dbReference type="ARBA" id="ARBA00022692"/>
    </source>
</evidence>
<evidence type="ECO:0000256" key="4">
    <source>
        <dbReference type="ARBA" id="ARBA00023136"/>
    </source>
</evidence>
<feature type="transmembrane region" description="Helical" evidence="5">
    <location>
        <begin position="150"/>
        <end position="168"/>
    </location>
</feature>
<dbReference type="InterPro" id="IPR005828">
    <property type="entry name" value="MFS_sugar_transport-like"/>
</dbReference>
<proteinExistence type="predicted"/>
<feature type="transmembrane region" description="Helical" evidence="5">
    <location>
        <begin position="403"/>
        <end position="422"/>
    </location>
</feature>
<dbReference type="CDD" id="cd17317">
    <property type="entry name" value="MFS_SLC22"/>
    <property type="match status" value="1"/>
</dbReference>
<keyword evidence="4 5" id="KW-0472">Membrane</keyword>
<dbReference type="Pfam" id="PF00083">
    <property type="entry name" value="Sugar_tr"/>
    <property type="match status" value="1"/>
</dbReference>
<evidence type="ECO:0000256" key="1">
    <source>
        <dbReference type="ARBA" id="ARBA00004141"/>
    </source>
</evidence>
<feature type="transmembrane region" description="Helical" evidence="5">
    <location>
        <begin position="232"/>
        <end position="254"/>
    </location>
</feature>
<feature type="domain" description="Major facilitator superfamily (MFS) profile" evidence="6">
    <location>
        <begin position="42"/>
        <end position="519"/>
    </location>
</feature>
<comment type="subcellular location">
    <subcellularLocation>
        <location evidence="1">Membrane</location>
        <topology evidence="1">Multi-pass membrane protein</topology>
    </subcellularLocation>
</comment>
<evidence type="ECO:0000256" key="5">
    <source>
        <dbReference type="SAM" id="Phobius"/>
    </source>
</evidence>
<feature type="transmembrane region" description="Helical" evidence="5">
    <location>
        <begin position="348"/>
        <end position="368"/>
    </location>
</feature>
<keyword evidence="3 5" id="KW-1133">Transmembrane helix</keyword>